<dbReference type="Gene3D" id="3.40.50.720">
    <property type="entry name" value="NAD(P)-binding Rossmann-like Domain"/>
    <property type="match status" value="1"/>
</dbReference>
<dbReference type="InterPro" id="IPR051911">
    <property type="entry name" value="SDR_oxidoreductase"/>
</dbReference>
<dbReference type="Pfam" id="PF00106">
    <property type="entry name" value="adh_short"/>
    <property type="match status" value="1"/>
</dbReference>
<sequence>MRAEASGYDLHVLELDVQSQESANAAVRVVINETGGLDAVVHNAAHLLIGYTEAFTAEDIAHLFDVNVIGAHRVNRAALPHLRECRAGTLVYVGSTASVIVPPFLGPYVASRSAFDALAQVISYEANHFGIETVIVMPGPFTQGTEHFPNSGRASDDAVTAQYAELDSYVARNEEATNGLFDPNTDADPTAVADEIARILAPPAGAKPARSVVDFSHGGVEKVNDLALAAQRDYVRRMGFGDLLGSDAR</sequence>
<dbReference type="InterPro" id="IPR036291">
    <property type="entry name" value="NAD(P)-bd_dom_sf"/>
</dbReference>
<reference evidence="1 2" key="1">
    <citation type="submission" date="2021-01" db="EMBL/GenBank/DDBJ databases">
        <title>Streptomyces acididurans sp. nov., isolated from a peat swamp forest soil.</title>
        <authorList>
            <person name="Chantavorakit T."/>
            <person name="Duangmal K."/>
        </authorList>
    </citation>
    <scope>NUCLEOTIDE SEQUENCE [LARGE SCALE GENOMIC DNA]</scope>
    <source>
        <strain evidence="1 2">KK5PA1</strain>
    </source>
</reference>
<dbReference type="InterPro" id="IPR002347">
    <property type="entry name" value="SDR_fam"/>
</dbReference>
<organism evidence="1 2">
    <name type="scientific">Actinacidiphila acididurans</name>
    <dbReference type="NCBI Taxonomy" id="2784346"/>
    <lineage>
        <taxon>Bacteria</taxon>
        <taxon>Bacillati</taxon>
        <taxon>Actinomycetota</taxon>
        <taxon>Actinomycetes</taxon>
        <taxon>Kitasatosporales</taxon>
        <taxon>Streptomycetaceae</taxon>
        <taxon>Actinacidiphila</taxon>
    </lineage>
</organism>
<name>A0ABS2TI97_9ACTN</name>
<evidence type="ECO:0000313" key="2">
    <source>
        <dbReference type="Proteomes" id="UP000749040"/>
    </source>
</evidence>
<gene>
    <name evidence="1" type="ORF">ITX44_00680</name>
</gene>
<comment type="caution">
    <text evidence="1">The sequence shown here is derived from an EMBL/GenBank/DDBJ whole genome shotgun (WGS) entry which is preliminary data.</text>
</comment>
<evidence type="ECO:0000313" key="1">
    <source>
        <dbReference type="EMBL" id="MBM9503070.1"/>
    </source>
</evidence>
<keyword evidence="2" id="KW-1185">Reference proteome</keyword>
<protein>
    <submittedName>
        <fullName evidence="1">SDR family NAD(P)-dependent oxidoreductase</fullName>
    </submittedName>
</protein>
<accession>A0ABS2TI97</accession>
<dbReference type="PANTHER" id="PTHR43976:SF9">
    <property type="entry name" value="OXIDOREDUCTASE"/>
    <property type="match status" value="1"/>
</dbReference>
<dbReference type="PANTHER" id="PTHR43976">
    <property type="entry name" value="SHORT CHAIN DEHYDROGENASE"/>
    <property type="match status" value="1"/>
</dbReference>
<proteinExistence type="predicted"/>
<dbReference type="Proteomes" id="UP000749040">
    <property type="component" value="Unassembled WGS sequence"/>
</dbReference>
<dbReference type="SUPFAM" id="SSF51735">
    <property type="entry name" value="NAD(P)-binding Rossmann-fold domains"/>
    <property type="match status" value="1"/>
</dbReference>
<dbReference type="EMBL" id="JADKYB010000001">
    <property type="protein sequence ID" value="MBM9503070.1"/>
    <property type="molecule type" value="Genomic_DNA"/>
</dbReference>